<proteinExistence type="predicted"/>
<dbReference type="KEGG" id="nba:CUN60_01560"/>
<dbReference type="Gene3D" id="3.10.450.50">
    <property type="match status" value="1"/>
</dbReference>
<sequence length="150" mass="17137">MKKILILICTSLIISANVSAKELTPQQNQKIQSEITAAMTKSVKCWNNGDLECFMDGYVHSDKTLFISGDKFIYGWQNSYDHYKKKYGDDKKGMGHLQITVEDINPIDSTHAYLTGKWHLTTESKEYNGVTSLIFEKIGNKWQIILDHSN</sequence>
<dbReference type="Proteomes" id="UP000236655">
    <property type="component" value="Chromosome"/>
</dbReference>
<dbReference type="RefSeq" id="WP_102950344.1">
    <property type="nucleotide sequence ID" value="NZ_CP024847.1"/>
</dbReference>
<feature type="signal peptide" evidence="1">
    <location>
        <begin position="1"/>
        <end position="20"/>
    </location>
</feature>
<reference evidence="3" key="1">
    <citation type="submission" date="2017-11" db="EMBL/GenBank/DDBJ databases">
        <authorList>
            <person name="Chan K.G."/>
            <person name="Lee L.S."/>
        </authorList>
    </citation>
    <scope>NUCLEOTIDE SEQUENCE [LARGE SCALE GENOMIC DNA]</scope>
    <source>
        <strain evidence="3">DSM 100970</strain>
    </source>
</reference>
<dbReference type="InterPro" id="IPR032710">
    <property type="entry name" value="NTF2-like_dom_sf"/>
</dbReference>
<evidence type="ECO:0000313" key="3">
    <source>
        <dbReference type="Proteomes" id="UP000236655"/>
    </source>
</evidence>
<evidence type="ECO:0000313" key="2">
    <source>
        <dbReference type="EMBL" id="AUR51044.1"/>
    </source>
</evidence>
<dbReference type="EMBL" id="CP024847">
    <property type="protein sequence ID" value="AUR51044.1"/>
    <property type="molecule type" value="Genomic_DNA"/>
</dbReference>
<keyword evidence="3" id="KW-1185">Reference proteome</keyword>
<protein>
    <submittedName>
        <fullName evidence="2">DUF4440 domain-containing protein</fullName>
    </submittedName>
</protein>
<name>A0A2I7N3K5_9NEIS</name>
<organism evidence="2 3">
    <name type="scientific">Aquella oligotrophica</name>
    <dbReference type="NCBI Taxonomy" id="2067065"/>
    <lineage>
        <taxon>Bacteria</taxon>
        <taxon>Pseudomonadati</taxon>
        <taxon>Pseudomonadota</taxon>
        <taxon>Betaproteobacteria</taxon>
        <taxon>Neisseriales</taxon>
        <taxon>Neisseriaceae</taxon>
        <taxon>Aquella</taxon>
    </lineage>
</organism>
<accession>A0A2I7N3K5</accession>
<evidence type="ECO:0000256" key="1">
    <source>
        <dbReference type="SAM" id="SignalP"/>
    </source>
</evidence>
<feature type="chain" id="PRO_5014470688" evidence="1">
    <location>
        <begin position="21"/>
        <end position="150"/>
    </location>
</feature>
<keyword evidence="1" id="KW-0732">Signal</keyword>
<dbReference type="SUPFAM" id="SSF54427">
    <property type="entry name" value="NTF2-like"/>
    <property type="match status" value="1"/>
</dbReference>
<dbReference type="OrthoDB" id="120856at2"/>
<dbReference type="AlphaFoldDB" id="A0A2I7N3K5"/>
<gene>
    <name evidence="2" type="ORF">CUN60_01560</name>
</gene>